<sequence>MANVTWSGVKYMVRISSDVGSGGGVVFWRHGDVVMVSAIGVGRGAEVLWLDEMELWSTVHQSQHRSQRGWSSSIESYNLSKNLISRMCVFVGGSVFYSATAKMEN</sequence>
<dbReference type="Proteomes" id="UP000266723">
    <property type="component" value="Unassembled WGS sequence"/>
</dbReference>
<evidence type="ECO:0008006" key="3">
    <source>
        <dbReference type="Google" id="ProtNLM"/>
    </source>
</evidence>
<organism evidence="1 2">
    <name type="scientific">Brassica cretica</name>
    <name type="common">Mustard</name>
    <dbReference type="NCBI Taxonomy" id="69181"/>
    <lineage>
        <taxon>Eukaryota</taxon>
        <taxon>Viridiplantae</taxon>
        <taxon>Streptophyta</taxon>
        <taxon>Embryophyta</taxon>
        <taxon>Tracheophyta</taxon>
        <taxon>Spermatophyta</taxon>
        <taxon>Magnoliopsida</taxon>
        <taxon>eudicotyledons</taxon>
        <taxon>Gunneridae</taxon>
        <taxon>Pentapetalae</taxon>
        <taxon>rosids</taxon>
        <taxon>malvids</taxon>
        <taxon>Brassicales</taxon>
        <taxon>Brassicaceae</taxon>
        <taxon>Brassiceae</taxon>
        <taxon>Brassica</taxon>
    </lineage>
</organism>
<reference evidence="1 2" key="1">
    <citation type="journal article" date="2020" name="BMC Genomics">
        <title>Intraspecific diversification of the crop wild relative Brassica cretica Lam. using demographic model selection.</title>
        <authorList>
            <person name="Kioukis A."/>
            <person name="Michalopoulou V.A."/>
            <person name="Briers L."/>
            <person name="Pirintsos S."/>
            <person name="Studholme D.J."/>
            <person name="Pavlidis P."/>
            <person name="Sarris P.F."/>
        </authorList>
    </citation>
    <scope>NUCLEOTIDE SEQUENCE [LARGE SCALE GENOMIC DNA]</scope>
    <source>
        <strain evidence="2">cv. PFS-1207/04</strain>
    </source>
</reference>
<comment type="caution">
    <text evidence="1">The sequence shown here is derived from an EMBL/GenBank/DDBJ whole genome shotgun (WGS) entry which is preliminary data.</text>
</comment>
<gene>
    <name evidence="1" type="ORF">DY000_02003954</name>
</gene>
<keyword evidence="2" id="KW-1185">Reference proteome</keyword>
<dbReference type="EMBL" id="QGKV02000832">
    <property type="protein sequence ID" value="KAF3542908.1"/>
    <property type="molecule type" value="Genomic_DNA"/>
</dbReference>
<accession>A0ABQ7BV10</accession>
<name>A0ABQ7BV10_BRACR</name>
<proteinExistence type="predicted"/>
<evidence type="ECO:0000313" key="2">
    <source>
        <dbReference type="Proteomes" id="UP000266723"/>
    </source>
</evidence>
<protein>
    <recommendedName>
        <fullName evidence="3">F-box associated domain-containing protein</fullName>
    </recommendedName>
</protein>
<evidence type="ECO:0000313" key="1">
    <source>
        <dbReference type="EMBL" id="KAF3542908.1"/>
    </source>
</evidence>